<comment type="similarity">
    <text evidence="6">Belongs to the UPF0758 family.</text>
</comment>
<dbReference type="Pfam" id="PF04002">
    <property type="entry name" value="RadC"/>
    <property type="match status" value="1"/>
</dbReference>
<keyword evidence="4" id="KW-0862">Zinc</keyword>
<evidence type="ECO:0000313" key="9">
    <source>
        <dbReference type="EMBL" id="MCJ8352439.1"/>
    </source>
</evidence>
<proteinExistence type="inferred from homology"/>
<dbReference type="EMBL" id="BJNN01000086">
    <property type="protein sequence ID" value="GEC63630.1"/>
    <property type="molecule type" value="Genomic_DNA"/>
</dbReference>
<keyword evidence="2" id="KW-0479">Metal-binding</keyword>
<dbReference type="InterPro" id="IPR037518">
    <property type="entry name" value="MPN"/>
</dbReference>
<feature type="domain" description="MPN" evidence="7">
    <location>
        <begin position="103"/>
        <end position="225"/>
    </location>
</feature>
<reference evidence="8 10" key="1">
    <citation type="submission" date="2019-06" db="EMBL/GenBank/DDBJ databases">
        <title>Whole genome shotgun sequence of Komagataeibacter hansenii NBRC 14820.</title>
        <authorList>
            <person name="Hosoyama A."/>
            <person name="Uohara A."/>
            <person name="Ohji S."/>
            <person name="Ichikawa N."/>
        </authorList>
    </citation>
    <scope>NUCLEOTIDE SEQUENCE [LARGE SCALE GENOMIC DNA]</scope>
    <source>
        <strain evidence="8 10">NBRC 14820</strain>
    </source>
</reference>
<dbReference type="GO" id="GO:0046872">
    <property type="term" value="F:metal ion binding"/>
    <property type="evidence" value="ECO:0007669"/>
    <property type="project" value="UniProtKB-KW"/>
</dbReference>
<evidence type="ECO:0000256" key="1">
    <source>
        <dbReference type="ARBA" id="ARBA00022670"/>
    </source>
</evidence>
<keyword evidence="5" id="KW-0482">Metalloprotease</keyword>
<evidence type="ECO:0000259" key="7">
    <source>
        <dbReference type="PROSITE" id="PS50249"/>
    </source>
</evidence>
<dbReference type="InterPro" id="IPR025657">
    <property type="entry name" value="RadC_JAB"/>
</dbReference>
<accession>A0AAW5EKX9</accession>
<evidence type="ECO:0000313" key="11">
    <source>
        <dbReference type="Proteomes" id="UP001202887"/>
    </source>
</evidence>
<dbReference type="PANTHER" id="PTHR30471">
    <property type="entry name" value="DNA REPAIR PROTEIN RADC"/>
    <property type="match status" value="1"/>
</dbReference>
<dbReference type="Gene3D" id="3.40.140.10">
    <property type="entry name" value="Cytidine Deaminase, domain 2"/>
    <property type="match status" value="1"/>
</dbReference>
<dbReference type="PROSITE" id="PS01302">
    <property type="entry name" value="UPF0758"/>
    <property type="match status" value="1"/>
</dbReference>
<dbReference type="EMBL" id="JAIBCX010000001">
    <property type="protein sequence ID" value="MCJ8352439.1"/>
    <property type="molecule type" value="Genomic_DNA"/>
</dbReference>
<name>A0AAW5EKX9_NOVHA</name>
<reference evidence="9" key="3">
    <citation type="submission" date="2022-03" db="EMBL/GenBank/DDBJ databases">
        <authorList>
            <person name="Ryngajllo M."/>
            <person name="Jacek P."/>
            <person name="Kubiak K."/>
        </authorList>
    </citation>
    <scope>NUCLEOTIDE SEQUENCE</scope>
    <source>
        <strain evidence="9">SI1</strain>
    </source>
</reference>
<dbReference type="PROSITE" id="PS50249">
    <property type="entry name" value="MPN"/>
    <property type="match status" value="1"/>
</dbReference>
<comment type="caution">
    <text evidence="9">The sequence shown here is derived from an EMBL/GenBank/DDBJ whole genome shotgun (WGS) entry which is preliminary data.</text>
</comment>
<evidence type="ECO:0000313" key="8">
    <source>
        <dbReference type="EMBL" id="GEC63630.1"/>
    </source>
</evidence>
<evidence type="ECO:0000313" key="10">
    <source>
        <dbReference type="Proteomes" id="UP000319478"/>
    </source>
</evidence>
<organism evidence="9 11">
    <name type="scientific">Novacetimonas hansenii</name>
    <name type="common">Komagataeibacter hansenii</name>
    <dbReference type="NCBI Taxonomy" id="436"/>
    <lineage>
        <taxon>Bacteria</taxon>
        <taxon>Pseudomonadati</taxon>
        <taxon>Pseudomonadota</taxon>
        <taxon>Alphaproteobacteria</taxon>
        <taxon>Acetobacterales</taxon>
        <taxon>Acetobacteraceae</taxon>
        <taxon>Novacetimonas</taxon>
    </lineage>
</organism>
<evidence type="ECO:0000256" key="3">
    <source>
        <dbReference type="ARBA" id="ARBA00022801"/>
    </source>
</evidence>
<evidence type="ECO:0000256" key="2">
    <source>
        <dbReference type="ARBA" id="ARBA00022723"/>
    </source>
</evidence>
<dbReference type="PANTHER" id="PTHR30471:SF3">
    <property type="entry name" value="UPF0758 PROTEIN YEES-RELATED"/>
    <property type="match status" value="1"/>
</dbReference>
<dbReference type="NCBIfam" id="TIGR00608">
    <property type="entry name" value="radc"/>
    <property type="match status" value="1"/>
</dbReference>
<dbReference type="Proteomes" id="UP001202887">
    <property type="component" value="Unassembled WGS sequence"/>
</dbReference>
<dbReference type="InterPro" id="IPR001405">
    <property type="entry name" value="UPF0758"/>
</dbReference>
<dbReference type="InterPro" id="IPR020891">
    <property type="entry name" value="UPF0758_CS"/>
</dbReference>
<dbReference type="AlphaFoldDB" id="A0AAW5EKX9"/>
<evidence type="ECO:0000256" key="4">
    <source>
        <dbReference type="ARBA" id="ARBA00022833"/>
    </source>
</evidence>
<sequence length="230" mass="25292">MGTYAPRHDTASAPWGDAGDGGEMDDRALLRHVLCTLEPGNADIDMLLDILLARFGSAGMALSAHPHDLDAVLGTHPLLSPMIATVREAALRMHRAYVRHGDALSGHGRIVDYLQAVMAHDCTEQFRVLFLDAEYRLIEDRVMGVGTVDQAPVYPREVMRRALDLDARILILAHNHPSGDPMPSATDIQMTLHIQQVASVMGIHLHDHFVVGNGRSISFRRMGLIADDNR</sequence>
<dbReference type="GO" id="GO:0006508">
    <property type="term" value="P:proteolysis"/>
    <property type="evidence" value="ECO:0007669"/>
    <property type="project" value="UniProtKB-KW"/>
</dbReference>
<protein>
    <submittedName>
        <fullName evidence="9">DNA repair protein RadC</fullName>
    </submittedName>
</protein>
<dbReference type="GO" id="GO:0008237">
    <property type="term" value="F:metallopeptidase activity"/>
    <property type="evidence" value="ECO:0007669"/>
    <property type="project" value="UniProtKB-KW"/>
</dbReference>
<evidence type="ECO:0000256" key="5">
    <source>
        <dbReference type="ARBA" id="ARBA00023049"/>
    </source>
</evidence>
<evidence type="ECO:0000256" key="6">
    <source>
        <dbReference type="RuleBase" id="RU003797"/>
    </source>
</evidence>
<reference evidence="9" key="2">
    <citation type="journal article" date="2021" name="Polymers (Basel)">
        <title>Highly Stretchable Bacterial Cellulose Produced by Komagataeibacter hansenii SI1.</title>
        <authorList>
            <person name="Cielecka I."/>
            <person name="Ryngajllo M."/>
            <person name="Maniukiewicz W."/>
            <person name="Bielecki S."/>
        </authorList>
    </citation>
    <scope>NUCLEOTIDE SEQUENCE</scope>
    <source>
        <strain evidence="9">SI1</strain>
    </source>
</reference>
<keyword evidence="1" id="KW-0645">Protease</keyword>
<keyword evidence="3" id="KW-0378">Hydrolase</keyword>
<dbReference type="SUPFAM" id="SSF102712">
    <property type="entry name" value="JAB1/MPN domain"/>
    <property type="match status" value="1"/>
</dbReference>
<dbReference type="CDD" id="cd08071">
    <property type="entry name" value="MPN_DUF2466"/>
    <property type="match status" value="1"/>
</dbReference>
<keyword evidence="10" id="KW-1185">Reference proteome</keyword>
<gene>
    <name evidence="9" type="primary">radC</name>
    <name evidence="8" type="ORF">GHA01_14790</name>
    <name evidence="9" type="ORF">K1W68_00260</name>
</gene>
<dbReference type="RefSeq" id="WP_003618313.1">
    <property type="nucleotide sequence ID" value="NZ_BJNN01000086.1"/>
</dbReference>
<dbReference type="Proteomes" id="UP000319478">
    <property type="component" value="Unassembled WGS sequence"/>
</dbReference>